<evidence type="ECO:0000313" key="9">
    <source>
        <dbReference type="Proteomes" id="UP001341281"/>
    </source>
</evidence>
<dbReference type="PANTHER" id="PTHR31669:SF293">
    <property type="entry name" value="PROTEIN FAR1-RELATED SEQUENCE"/>
    <property type="match status" value="1"/>
</dbReference>
<dbReference type="InterPro" id="IPR007527">
    <property type="entry name" value="Znf_SWIM"/>
</dbReference>
<evidence type="ECO:0000256" key="5">
    <source>
        <dbReference type="PROSITE-ProRule" id="PRU00325"/>
    </source>
</evidence>
<accession>A0AAQ3WGF3</accession>
<evidence type="ECO:0000256" key="1">
    <source>
        <dbReference type="ARBA" id="ARBA00005889"/>
    </source>
</evidence>
<name>A0AAQ3WGF3_PASNO</name>
<evidence type="ECO:0000259" key="7">
    <source>
        <dbReference type="PROSITE" id="PS50966"/>
    </source>
</evidence>
<keyword evidence="3 5" id="KW-0863">Zinc-finger</keyword>
<sequence>MNLQLGELGRNFDNQSPNNQERIEPCQCAFGFDDTQKLLGYFKQLNAENPTFSYAFQADRNDWLTHAFWADAKVRASYYYFGDGVKLETSFVENEDHLPLNMNSTKMGSCVLKRCFTAELSATQRPESLRSLFKKYFHKRTSLPVFIPLFEHVMAGWAEKEALEDLATSFTMPILRFASNMLKQASEIYTITVFNIFEEKFVKSLGYYMSILNNDGLITMYKVMQEETKASFIVSYDTVGKRAQCSCCKFENSGILCRHILRLFLALDVRAIPEIYILKRWTKEAKNGFVLDECLRYSELQCDSLRYVRQGSASGEVFTFTANSS</sequence>
<dbReference type="PROSITE" id="PS50966">
    <property type="entry name" value="ZF_SWIM"/>
    <property type="match status" value="1"/>
</dbReference>
<dbReference type="Pfam" id="PF04434">
    <property type="entry name" value="SWIM"/>
    <property type="match status" value="1"/>
</dbReference>
<dbReference type="GO" id="GO:0008270">
    <property type="term" value="F:zinc ion binding"/>
    <property type="evidence" value="ECO:0007669"/>
    <property type="project" value="UniProtKB-UniRule"/>
</dbReference>
<protein>
    <recommendedName>
        <fullName evidence="6">Protein FAR1-RELATED SEQUENCE</fullName>
    </recommendedName>
</protein>
<evidence type="ECO:0000256" key="6">
    <source>
        <dbReference type="RuleBase" id="RU367018"/>
    </source>
</evidence>
<dbReference type="InterPro" id="IPR006564">
    <property type="entry name" value="Znf_PMZ"/>
</dbReference>
<dbReference type="PANTHER" id="PTHR31669">
    <property type="entry name" value="PROTEIN FAR1-RELATED SEQUENCE 10-RELATED"/>
    <property type="match status" value="1"/>
</dbReference>
<dbReference type="AlphaFoldDB" id="A0AAQ3WGF3"/>
<evidence type="ECO:0000256" key="2">
    <source>
        <dbReference type="ARBA" id="ARBA00022723"/>
    </source>
</evidence>
<dbReference type="GO" id="GO:0005634">
    <property type="term" value="C:nucleus"/>
    <property type="evidence" value="ECO:0007669"/>
    <property type="project" value="UniProtKB-SubCell"/>
</dbReference>
<comment type="subcellular location">
    <subcellularLocation>
        <location evidence="6">Nucleus</location>
    </subcellularLocation>
</comment>
<keyword evidence="2 6" id="KW-0479">Metal-binding</keyword>
<keyword evidence="9" id="KW-1185">Reference proteome</keyword>
<gene>
    <name evidence="8" type="ORF">U9M48_010343</name>
</gene>
<organism evidence="8 9">
    <name type="scientific">Paspalum notatum var. saurae</name>
    <dbReference type="NCBI Taxonomy" id="547442"/>
    <lineage>
        <taxon>Eukaryota</taxon>
        <taxon>Viridiplantae</taxon>
        <taxon>Streptophyta</taxon>
        <taxon>Embryophyta</taxon>
        <taxon>Tracheophyta</taxon>
        <taxon>Spermatophyta</taxon>
        <taxon>Magnoliopsida</taxon>
        <taxon>Liliopsida</taxon>
        <taxon>Poales</taxon>
        <taxon>Poaceae</taxon>
        <taxon>PACMAD clade</taxon>
        <taxon>Panicoideae</taxon>
        <taxon>Andropogonodae</taxon>
        <taxon>Paspaleae</taxon>
        <taxon>Paspalinae</taxon>
        <taxon>Paspalum</taxon>
    </lineage>
</organism>
<comment type="function">
    <text evidence="6">Putative transcription activator involved in regulating light control of development.</text>
</comment>
<reference evidence="8 9" key="1">
    <citation type="submission" date="2024-02" db="EMBL/GenBank/DDBJ databases">
        <title>High-quality chromosome-scale genome assembly of Pensacola bahiagrass (Paspalum notatum Flugge var. saurae).</title>
        <authorList>
            <person name="Vega J.M."/>
            <person name="Podio M."/>
            <person name="Orjuela J."/>
            <person name="Siena L.A."/>
            <person name="Pessino S.C."/>
            <person name="Combes M.C."/>
            <person name="Mariac C."/>
            <person name="Albertini E."/>
            <person name="Pupilli F."/>
            <person name="Ortiz J.P.A."/>
            <person name="Leblanc O."/>
        </authorList>
    </citation>
    <scope>NUCLEOTIDE SEQUENCE [LARGE SCALE GENOMIC DNA]</scope>
    <source>
        <strain evidence="8">R1</strain>
        <tissue evidence="8">Leaf</tissue>
    </source>
</reference>
<dbReference type="Proteomes" id="UP001341281">
    <property type="component" value="Chromosome 02"/>
</dbReference>
<evidence type="ECO:0000256" key="3">
    <source>
        <dbReference type="ARBA" id="ARBA00022771"/>
    </source>
</evidence>
<evidence type="ECO:0000256" key="4">
    <source>
        <dbReference type="ARBA" id="ARBA00022833"/>
    </source>
</evidence>
<evidence type="ECO:0000313" key="8">
    <source>
        <dbReference type="EMBL" id="WVZ60298.1"/>
    </source>
</evidence>
<feature type="domain" description="SWIM-type" evidence="7">
    <location>
        <begin position="232"/>
        <end position="268"/>
    </location>
</feature>
<proteinExistence type="inferred from homology"/>
<feature type="non-terminal residue" evidence="8">
    <location>
        <position position="1"/>
    </location>
</feature>
<dbReference type="InterPro" id="IPR031052">
    <property type="entry name" value="FHY3/FAR1"/>
</dbReference>
<dbReference type="SMART" id="SM00575">
    <property type="entry name" value="ZnF_PMZ"/>
    <property type="match status" value="1"/>
</dbReference>
<dbReference type="GO" id="GO:0006355">
    <property type="term" value="P:regulation of DNA-templated transcription"/>
    <property type="evidence" value="ECO:0007669"/>
    <property type="project" value="UniProtKB-UniRule"/>
</dbReference>
<keyword evidence="6" id="KW-0539">Nucleus</keyword>
<keyword evidence="4 6" id="KW-0862">Zinc</keyword>
<comment type="similarity">
    <text evidence="1 6">Belongs to the FHY3/FAR1 family.</text>
</comment>
<dbReference type="EMBL" id="CP144746">
    <property type="protein sequence ID" value="WVZ60298.1"/>
    <property type="molecule type" value="Genomic_DNA"/>
</dbReference>